<evidence type="ECO:0000256" key="1">
    <source>
        <dbReference type="SAM" id="SignalP"/>
    </source>
</evidence>
<organism evidence="2">
    <name type="scientific">uncultured Aureispira sp</name>
    <dbReference type="NCBI Taxonomy" id="1331704"/>
    <lineage>
        <taxon>Bacteria</taxon>
        <taxon>Pseudomonadati</taxon>
        <taxon>Bacteroidota</taxon>
        <taxon>Saprospiria</taxon>
        <taxon>Saprospirales</taxon>
        <taxon>Saprospiraceae</taxon>
        <taxon>Aureispira</taxon>
        <taxon>environmental samples</taxon>
    </lineage>
</organism>
<dbReference type="EMBL" id="CACVAQ010000516">
    <property type="protein sequence ID" value="CAA6829768.1"/>
    <property type="molecule type" value="Genomic_DNA"/>
</dbReference>
<dbReference type="AlphaFoldDB" id="A0A6S6UD71"/>
<protein>
    <submittedName>
        <fullName evidence="2">Uncharacterized protein</fullName>
    </submittedName>
</protein>
<reference evidence="2" key="1">
    <citation type="submission" date="2020-01" db="EMBL/GenBank/DDBJ databases">
        <authorList>
            <person name="Meier V. D."/>
            <person name="Meier V D."/>
        </authorList>
    </citation>
    <scope>NUCLEOTIDE SEQUENCE</scope>
    <source>
        <strain evidence="2">HLG_WM_MAG_10</strain>
    </source>
</reference>
<keyword evidence="1" id="KW-0732">Signal</keyword>
<gene>
    <name evidence="2" type="ORF">HELGO_WM25518</name>
</gene>
<proteinExistence type="predicted"/>
<accession>A0A6S6UD71</accession>
<evidence type="ECO:0000313" key="2">
    <source>
        <dbReference type="EMBL" id="CAA6829768.1"/>
    </source>
</evidence>
<feature type="signal peptide" evidence="1">
    <location>
        <begin position="1"/>
        <end position="21"/>
    </location>
</feature>
<name>A0A6S6UD71_9BACT</name>
<feature type="chain" id="PRO_5028235607" evidence="1">
    <location>
        <begin position="22"/>
        <end position="287"/>
    </location>
</feature>
<sequence>MKTLQHVLLLFVLGICSTAFGQNKTDIPSTYSEVCYFTIKKVAFDDFLAMKKAIAQEAYGPVYAAIRKMRSNLKGFVPSSQNRAFELWYAGNYTDFDEQSIVAKGATLAALKNYETHLRTGEVLYYNHRLFLDQYLAFVTEAFYPEYWFMSQERYFSRDLVDLMRKLNPKEGYKLFANSEFFFPFDVFNEMANTENEEIGAYLEDGLDTSSFIPYSYMRLGKGTASYVLASFDLDDATQEIDLNREVRALKKFLTGVKNDEIYFVARFNHLEIRRMKAIEALKKGGK</sequence>